<keyword evidence="1" id="KW-0812">Transmembrane</keyword>
<dbReference type="Proteomes" id="UP000297540">
    <property type="component" value="Unassembled WGS sequence"/>
</dbReference>
<feature type="transmembrane region" description="Helical" evidence="1">
    <location>
        <begin position="53"/>
        <end position="71"/>
    </location>
</feature>
<feature type="transmembrane region" description="Helical" evidence="1">
    <location>
        <begin position="83"/>
        <end position="101"/>
    </location>
</feature>
<dbReference type="EMBL" id="SOZE01000038">
    <property type="protein sequence ID" value="TFF33807.1"/>
    <property type="molecule type" value="Genomic_DNA"/>
</dbReference>
<dbReference type="AlphaFoldDB" id="A0A4Y8S5Q8"/>
<name>A0A4Y8S5Q8_9SPHI</name>
<evidence type="ECO:0000313" key="2">
    <source>
        <dbReference type="EMBL" id="TFF33807.1"/>
    </source>
</evidence>
<proteinExistence type="predicted"/>
<evidence type="ECO:0000256" key="1">
    <source>
        <dbReference type="SAM" id="Phobius"/>
    </source>
</evidence>
<sequence length="103" mass="12366">MKYIWQIIRKHFFSVFFYVLFFVLFVMHVLKQLKYEQIKAENNGEWPYAHREWVGVLFYIAGILFLIICMFNGALKRNKGDKFYFVLGLAILVPMIIYGIMVN</sequence>
<accession>A0A4Y8S5Q8</accession>
<dbReference type="RefSeq" id="WP_133235798.1">
    <property type="nucleotide sequence ID" value="NZ_SOZE01000038.1"/>
</dbReference>
<reference evidence="2 3" key="1">
    <citation type="journal article" date="2017" name="Int. J. Syst. Evol. Microbiol.">
        <title>Mucilaginibacterpsychrotolerans sp. nov., isolated from peatlands.</title>
        <authorList>
            <person name="Deng Y."/>
            <person name="Shen L."/>
            <person name="Xu B."/>
            <person name="Liu Y."/>
            <person name="Gu Z."/>
            <person name="Liu H."/>
            <person name="Zhou Y."/>
        </authorList>
    </citation>
    <scope>NUCLEOTIDE SEQUENCE [LARGE SCALE GENOMIC DNA]</scope>
    <source>
        <strain evidence="2 3">NH7-4</strain>
    </source>
</reference>
<keyword evidence="1" id="KW-1133">Transmembrane helix</keyword>
<evidence type="ECO:0000313" key="3">
    <source>
        <dbReference type="Proteomes" id="UP000297540"/>
    </source>
</evidence>
<feature type="transmembrane region" description="Helical" evidence="1">
    <location>
        <begin position="12"/>
        <end position="33"/>
    </location>
</feature>
<gene>
    <name evidence="2" type="ORF">E2R66_24050</name>
</gene>
<comment type="caution">
    <text evidence="2">The sequence shown here is derived from an EMBL/GenBank/DDBJ whole genome shotgun (WGS) entry which is preliminary data.</text>
</comment>
<keyword evidence="1" id="KW-0472">Membrane</keyword>
<protein>
    <submittedName>
        <fullName evidence="2">Uncharacterized protein</fullName>
    </submittedName>
</protein>
<keyword evidence="3" id="KW-1185">Reference proteome</keyword>
<organism evidence="2 3">
    <name type="scientific">Mucilaginibacter psychrotolerans</name>
    <dbReference type="NCBI Taxonomy" id="1524096"/>
    <lineage>
        <taxon>Bacteria</taxon>
        <taxon>Pseudomonadati</taxon>
        <taxon>Bacteroidota</taxon>
        <taxon>Sphingobacteriia</taxon>
        <taxon>Sphingobacteriales</taxon>
        <taxon>Sphingobacteriaceae</taxon>
        <taxon>Mucilaginibacter</taxon>
    </lineage>
</organism>